<dbReference type="KEGG" id="tgb:HG536_0B06510"/>
<dbReference type="PANTHER" id="PTHR21708:SF34">
    <property type="entry name" value="OUTER SPORE WALL PROTEIN 2"/>
    <property type="match status" value="1"/>
</dbReference>
<dbReference type="PANTHER" id="PTHR21708">
    <property type="entry name" value="PROBABLE 2-DEHYDROPANTOATE 2-REDUCTASE"/>
    <property type="match status" value="1"/>
</dbReference>
<dbReference type="InterPro" id="IPR051402">
    <property type="entry name" value="KPR-Related"/>
</dbReference>
<sequence length="659" mass="74105">MLVSAISIEKLQENCKLLSKFVDGRTIVLISADFGCELEKIAIDAMGGRCRCVLSVACDVECRQLSLGSYALVNDDNCEIYVGNSYSAASCAKESIYYNNIEKVQEELNFGDNSSIARMVHQLEATQWIRVEQLKDTRKMALKLWQLIIPKISLNILSIIYEQFDYEKMLENKSTEIIFRGLVHELLEICSAQCNSKVDEFLKRKSESDEVEIDFAKIIDHCKRKRNELISTTANEYPEYLFLPFELYCFYHRFEYPAQILLYQPILLAEEYSVSCSNLNFLYGFYSRLLSLSGLSINGGRLEQGISQLAQPAEDTAGHSATKECRCKGKSNMKDGKVGFKVTTSKSHYSRGIFSISSPAGADYTMPPISGQQFDQTSNVATSRSCDCIASNDHGEAEFSGSDCGCEGDSCNEGRKLHCHCRNFDPLQASRRSGISHSAGSNEPDHDGAKAYKQLNRAASQSALDDMSAIALPHFTKKYSTTTPTSRSKALIKTNKSSFGQPHGPHPTSSLEMQLRSDRRLASEYQDLYGQLLQTDDGAADQKAYSDRGRQFVQLEKQLWHLQRRYNIMNGTISNPRLGPYSDLLNHMEILCGENNSDIIRFTTSRYGDLDLYTSIEKDKEQILTLFNRNSDLSKNKSKNDRRITSKGTPIDNPVGLQR</sequence>
<dbReference type="RefSeq" id="XP_037138458.1">
    <property type="nucleotide sequence ID" value="XM_037282563.1"/>
</dbReference>
<feature type="compositionally biased region" description="Basic and acidic residues" evidence="1">
    <location>
        <begin position="634"/>
        <end position="644"/>
    </location>
</feature>
<protein>
    <submittedName>
        <fullName evidence="2">Uncharacterized protein</fullName>
    </submittedName>
</protein>
<organism evidence="2 3">
    <name type="scientific">Torulaspora globosa</name>
    <dbReference type="NCBI Taxonomy" id="48254"/>
    <lineage>
        <taxon>Eukaryota</taxon>
        <taxon>Fungi</taxon>
        <taxon>Dikarya</taxon>
        <taxon>Ascomycota</taxon>
        <taxon>Saccharomycotina</taxon>
        <taxon>Saccharomycetes</taxon>
        <taxon>Saccharomycetales</taxon>
        <taxon>Saccharomycetaceae</taxon>
        <taxon>Torulaspora</taxon>
    </lineage>
</organism>
<dbReference type="AlphaFoldDB" id="A0A7G3ZE47"/>
<dbReference type="GO" id="GO:0005737">
    <property type="term" value="C:cytoplasm"/>
    <property type="evidence" value="ECO:0007669"/>
    <property type="project" value="TreeGrafter"/>
</dbReference>
<dbReference type="Proteomes" id="UP000515788">
    <property type="component" value="Chromosome 2"/>
</dbReference>
<reference evidence="2 3" key="1">
    <citation type="submission" date="2020-06" db="EMBL/GenBank/DDBJ databases">
        <title>The yeast mating-type switching endonuclease HO is a domesticated member of an unorthodox homing genetic element family.</title>
        <authorList>
            <person name="Coughlan A.Y."/>
            <person name="Lombardi L."/>
            <person name="Braun-Galleani S."/>
            <person name="Martos A.R."/>
            <person name="Galeote V."/>
            <person name="Bigey F."/>
            <person name="Dequin S."/>
            <person name="Byrne K.P."/>
            <person name="Wolfe K.H."/>
        </authorList>
    </citation>
    <scope>NUCLEOTIDE SEQUENCE [LARGE SCALE GENOMIC DNA]</scope>
    <source>
        <strain evidence="2 3">CBS764</strain>
    </source>
</reference>
<proteinExistence type="predicted"/>
<name>A0A7G3ZE47_9SACH</name>
<dbReference type="EMBL" id="CP059247">
    <property type="protein sequence ID" value="QLL31783.1"/>
    <property type="molecule type" value="Genomic_DNA"/>
</dbReference>
<evidence type="ECO:0000313" key="2">
    <source>
        <dbReference type="EMBL" id="QLL31783.1"/>
    </source>
</evidence>
<evidence type="ECO:0000256" key="1">
    <source>
        <dbReference type="SAM" id="MobiDB-lite"/>
    </source>
</evidence>
<dbReference type="GeneID" id="59324902"/>
<accession>A0A7G3ZE47</accession>
<dbReference type="OrthoDB" id="4068630at2759"/>
<evidence type="ECO:0000313" key="3">
    <source>
        <dbReference type="Proteomes" id="UP000515788"/>
    </source>
</evidence>
<gene>
    <name evidence="2" type="ORF">HG536_0B06510</name>
</gene>
<feature type="region of interest" description="Disordered" evidence="1">
    <location>
        <begin position="634"/>
        <end position="659"/>
    </location>
</feature>
<keyword evidence="3" id="KW-1185">Reference proteome</keyword>